<sequence length="265" mass="29026">MNDFGNVGKLMYLPLADIEAGEEFTASEFLINAAAEMVLQAGGRNWQPLIVKETGDYQYQVVSNPLVYAVAHQANLERVWCIVIDANPLSIEQAKILAGETTPKVNLNTASRDTILAALRHLVAQPGSDLKGLDVIKATNRLDETDRSEWKSFTPITTLKCGITKGKKLDALQQVFFLSPVKNEAPPPAPAAVSVKKASRDDIFERLEYLSTYKIGGFEMIDADKTADAIFTASKSKWKSLNPITKLECGIDAAKLKTLKTVLTL</sequence>
<dbReference type="STRING" id="1781255.BH720_11280"/>
<dbReference type="RefSeq" id="WP_069967306.1">
    <property type="nucleotide sequence ID" value="NZ_CM124774.1"/>
</dbReference>
<proteinExistence type="predicted"/>
<name>A0A1E5QKC9_9CYAN</name>
<accession>A0A1E5QKC9</accession>
<dbReference type="OrthoDB" id="482313at2"/>
<comment type="caution">
    <text evidence="1">The sequence shown here is derived from an EMBL/GenBank/DDBJ whole genome shotgun (WGS) entry which is preliminary data.</text>
</comment>
<dbReference type="AlphaFoldDB" id="A0A1E5QKC9"/>
<organism evidence="1">
    <name type="scientific">Desertifilum tharense IPPAS B-1220</name>
    <dbReference type="NCBI Taxonomy" id="1781255"/>
    <lineage>
        <taxon>Bacteria</taxon>
        <taxon>Bacillati</taxon>
        <taxon>Cyanobacteriota</taxon>
        <taxon>Cyanophyceae</taxon>
        <taxon>Desertifilales</taxon>
        <taxon>Desertifilaceae</taxon>
        <taxon>Desertifilum</taxon>
    </lineage>
</organism>
<evidence type="ECO:0000313" key="1">
    <source>
        <dbReference type="EMBL" id="OEJ75044.1"/>
    </source>
</evidence>
<gene>
    <name evidence="1" type="ORF">BH720_11280</name>
</gene>
<reference evidence="1" key="1">
    <citation type="submission" date="2016-09" db="EMBL/GenBank/DDBJ databases">
        <title>Draft genome of thermotolerant cyanobacterium Desertifilum sp. strain IPPAS B-1220.</title>
        <authorList>
            <person name="Sinetova M.A."/>
            <person name="Bolakhan K."/>
            <person name="Zayadan B.K."/>
            <person name="Mironov K.S."/>
            <person name="Ustinova V."/>
            <person name="Kupriyanova E.V."/>
            <person name="Sidorov R.A."/>
            <person name="Skrypnik A.N."/>
            <person name="Gogoleva N.E."/>
            <person name="Gogolev Y.V."/>
            <person name="Los D.A."/>
        </authorList>
    </citation>
    <scope>NUCLEOTIDE SEQUENCE [LARGE SCALE GENOMIC DNA]</scope>
    <source>
        <strain evidence="1">IPPAS B-1220</strain>
    </source>
</reference>
<dbReference type="EMBL" id="MJGC01000054">
    <property type="protein sequence ID" value="OEJ75044.1"/>
    <property type="molecule type" value="Genomic_DNA"/>
</dbReference>
<protein>
    <submittedName>
        <fullName evidence="1">Uncharacterized protein</fullName>
    </submittedName>
</protein>